<gene>
    <name evidence="2" type="ORF">C2845_PM15G09080</name>
</gene>
<evidence type="ECO:0000313" key="2">
    <source>
        <dbReference type="EMBL" id="RLM73423.1"/>
    </source>
</evidence>
<dbReference type="AlphaFoldDB" id="A0A3L6Q788"/>
<proteinExistence type="predicted"/>
<feature type="region of interest" description="Disordered" evidence="1">
    <location>
        <begin position="82"/>
        <end position="108"/>
    </location>
</feature>
<dbReference type="EMBL" id="PQIB02000013">
    <property type="protein sequence ID" value="RLM73423.1"/>
    <property type="molecule type" value="Genomic_DNA"/>
</dbReference>
<name>A0A3L6Q788_PANMI</name>
<evidence type="ECO:0000313" key="3">
    <source>
        <dbReference type="Proteomes" id="UP000275267"/>
    </source>
</evidence>
<dbReference type="STRING" id="4540.A0A3L6Q788"/>
<protein>
    <submittedName>
        <fullName evidence="2">Uncharacterized protein</fullName>
    </submittedName>
</protein>
<sequence>MDPLFLFVAELFLLPPPAIYRKTSPFEPTEWPIVGHLLSLAANIHNFHDCATSILTGSGYSFAAHGGRLTGLRFFVTRDPANACATSSRPSSPTTPRQGGQEPTPGGS</sequence>
<comment type="caution">
    <text evidence="2">The sequence shown here is derived from an EMBL/GenBank/DDBJ whole genome shotgun (WGS) entry which is preliminary data.</text>
</comment>
<feature type="compositionally biased region" description="Low complexity" evidence="1">
    <location>
        <begin position="86"/>
        <end position="97"/>
    </location>
</feature>
<evidence type="ECO:0000256" key="1">
    <source>
        <dbReference type="SAM" id="MobiDB-lite"/>
    </source>
</evidence>
<dbReference type="Proteomes" id="UP000275267">
    <property type="component" value="Unassembled WGS sequence"/>
</dbReference>
<accession>A0A3L6Q788</accession>
<organism evidence="2 3">
    <name type="scientific">Panicum miliaceum</name>
    <name type="common">Proso millet</name>
    <name type="synonym">Broomcorn millet</name>
    <dbReference type="NCBI Taxonomy" id="4540"/>
    <lineage>
        <taxon>Eukaryota</taxon>
        <taxon>Viridiplantae</taxon>
        <taxon>Streptophyta</taxon>
        <taxon>Embryophyta</taxon>
        <taxon>Tracheophyta</taxon>
        <taxon>Spermatophyta</taxon>
        <taxon>Magnoliopsida</taxon>
        <taxon>Liliopsida</taxon>
        <taxon>Poales</taxon>
        <taxon>Poaceae</taxon>
        <taxon>PACMAD clade</taxon>
        <taxon>Panicoideae</taxon>
        <taxon>Panicodae</taxon>
        <taxon>Paniceae</taxon>
        <taxon>Panicinae</taxon>
        <taxon>Panicum</taxon>
        <taxon>Panicum sect. Panicum</taxon>
    </lineage>
</organism>
<keyword evidence="3" id="KW-1185">Reference proteome</keyword>
<reference evidence="3" key="1">
    <citation type="journal article" date="2019" name="Nat. Commun.">
        <title>The genome of broomcorn millet.</title>
        <authorList>
            <person name="Zou C."/>
            <person name="Miki D."/>
            <person name="Li D."/>
            <person name="Tang Q."/>
            <person name="Xiao L."/>
            <person name="Rajput S."/>
            <person name="Deng P."/>
            <person name="Jia W."/>
            <person name="Huang R."/>
            <person name="Zhang M."/>
            <person name="Sun Y."/>
            <person name="Hu J."/>
            <person name="Fu X."/>
            <person name="Schnable P.S."/>
            <person name="Li F."/>
            <person name="Zhang H."/>
            <person name="Feng B."/>
            <person name="Zhu X."/>
            <person name="Liu R."/>
            <person name="Schnable J.C."/>
            <person name="Zhu J.-K."/>
            <person name="Zhang H."/>
        </authorList>
    </citation>
    <scope>NUCLEOTIDE SEQUENCE [LARGE SCALE GENOMIC DNA]</scope>
</reference>